<proteinExistence type="predicted"/>
<dbReference type="InterPro" id="IPR011051">
    <property type="entry name" value="RmlC_Cupin_sf"/>
</dbReference>
<evidence type="ECO:0000259" key="1">
    <source>
        <dbReference type="Pfam" id="PF07883"/>
    </source>
</evidence>
<gene>
    <name evidence="2" type="ORF">UFOPK3547_00929</name>
</gene>
<dbReference type="Gene3D" id="2.60.120.10">
    <property type="entry name" value="Jelly Rolls"/>
    <property type="match status" value="1"/>
</dbReference>
<protein>
    <submittedName>
        <fullName evidence="2">Unannotated protein</fullName>
    </submittedName>
</protein>
<dbReference type="EMBL" id="CAESAN010000069">
    <property type="protein sequence ID" value="CAB4344405.1"/>
    <property type="molecule type" value="Genomic_DNA"/>
</dbReference>
<dbReference type="InterPro" id="IPR014710">
    <property type="entry name" value="RmlC-like_jellyroll"/>
</dbReference>
<dbReference type="PANTHER" id="PTHR36114:SF4">
    <property type="entry name" value="CUPIN 2 CONSERVED BARREL DOMAIN-CONTAINING PROTEIN"/>
    <property type="match status" value="1"/>
</dbReference>
<organism evidence="2">
    <name type="scientific">freshwater metagenome</name>
    <dbReference type="NCBI Taxonomy" id="449393"/>
    <lineage>
        <taxon>unclassified sequences</taxon>
        <taxon>metagenomes</taxon>
        <taxon>ecological metagenomes</taxon>
    </lineage>
</organism>
<dbReference type="Pfam" id="PF07883">
    <property type="entry name" value="Cupin_2"/>
    <property type="match status" value="1"/>
</dbReference>
<dbReference type="InterPro" id="IPR052044">
    <property type="entry name" value="PKS_Associated_Protein"/>
</dbReference>
<dbReference type="SUPFAM" id="SSF51182">
    <property type="entry name" value="RmlC-like cupins"/>
    <property type="match status" value="1"/>
</dbReference>
<dbReference type="AlphaFoldDB" id="A0A6J5ZQ53"/>
<dbReference type="PANTHER" id="PTHR36114">
    <property type="entry name" value="16.7 KDA PROTEIN IN WHIE LOCUS"/>
    <property type="match status" value="1"/>
</dbReference>
<feature type="domain" description="Cupin type-2" evidence="1">
    <location>
        <begin position="39"/>
        <end position="105"/>
    </location>
</feature>
<name>A0A6J5ZQ53_9ZZZZ</name>
<accession>A0A6J5ZQ53</accession>
<dbReference type="CDD" id="cd02214">
    <property type="entry name" value="cupin_MJ1618"/>
    <property type="match status" value="1"/>
</dbReference>
<dbReference type="InterPro" id="IPR013096">
    <property type="entry name" value="Cupin_2"/>
</dbReference>
<sequence>MEISRIDTADGFITDDGSTIHELAGRVSLATVNQSLAQATIEVGGATTAHFHIEAEEIYYLTAGSGRLRIGEVEANVAAGDCIVIAPGAVHKLWNTGDEPLTLLCCCSPPYRHEDTVLVDS</sequence>
<reference evidence="2" key="1">
    <citation type="submission" date="2020-05" db="EMBL/GenBank/DDBJ databases">
        <authorList>
            <person name="Chiriac C."/>
            <person name="Salcher M."/>
            <person name="Ghai R."/>
            <person name="Kavagutti S V."/>
        </authorList>
    </citation>
    <scope>NUCLEOTIDE SEQUENCE</scope>
</reference>
<evidence type="ECO:0000313" key="2">
    <source>
        <dbReference type="EMBL" id="CAB4344405.1"/>
    </source>
</evidence>